<dbReference type="Proteomes" id="UP001196413">
    <property type="component" value="Unassembled WGS sequence"/>
</dbReference>
<dbReference type="EMBL" id="JAHQIW010001240">
    <property type="protein sequence ID" value="KAJ1351832.1"/>
    <property type="molecule type" value="Genomic_DNA"/>
</dbReference>
<dbReference type="AlphaFoldDB" id="A0AAD5MN66"/>
<accession>A0AAD5MN66</accession>
<protein>
    <submittedName>
        <fullName evidence="1">Uncharacterized protein</fullName>
    </submittedName>
</protein>
<reference evidence="1" key="1">
    <citation type="submission" date="2021-06" db="EMBL/GenBank/DDBJ databases">
        <title>Parelaphostrongylus tenuis whole genome reference sequence.</title>
        <authorList>
            <person name="Garwood T.J."/>
            <person name="Larsen P.A."/>
            <person name="Fountain-Jones N.M."/>
            <person name="Garbe J.R."/>
            <person name="Macchietto M.G."/>
            <person name="Kania S.A."/>
            <person name="Gerhold R.W."/>
            <person name="Richards J.E."/>
            <person name="Wolf T.M."/>
        </authorList>
    </citation>
    <scope>NUCLEOTIDE SEQUENCE</scope>
    <source>
        <strain evidence="1">MNPRO001-30</strain>
        <tissue evidence="1">Meninges</tissue>
    </source>
</reference>
<keyword evidence="2" id="KW-1185">Reference proteome</keyword>
<organism evidence="1 2">
    <name type="scientific">Parelaphostrongylus tenuis</name>
    <name type="common">Meningeal worm</name>
    <dbReference type="NCBI Taxonomy" id="148309"/>
    <lineage>
        <taxon>Eukaryota</taxon>
        <taxon>Metazoa</taxon>
        <taxon>Ecdysozoa</taxon>
        <taxon>Nematoda</taxon>
        <taxon>Chromadorea</taxon>
        <taxon>Rhabditida</taxon>
        <taxon>Rhabditina</taxon>
        <taxon>Rhabditomorpha</taxon>
        <taxon>Strongyloidea</taxon>
        <taxon>Metastrongylidae</taxon>
        <taxon>Parelaphostrongylus</taxon>
    </lineage>
</organism>
<comment type="caution">
    <text evidence="1">The sequence shown here is derived from an EMBL/GenBank/DDBJ whole genome shotgun (WGS) entry which is preliminary data.</text>
</comment>
<evidence type="ECO:0000313" key="1">
    <source>
        <dbReference type="EMBL" id="KAJ1351832.1"/>
    </source>
</evidence>
<sequence length="91" mass="10706">MISVMEDIEINADVKNQHHLGTTLRKLAVGSPERRYGQIKTYHSRFASDQEVLRPKYRYGVKRFLKKTMQLGAYVKELGRQILQRRPIYAI</sequence>
<gene>
    <name evidence="1" type="ORF">KIN20_007983</name>
</gene>
<proteinExistence type="predicted"/>
<name>A0AAD5MN66_PARTN</name>
<evidence type="ECO:0000313" key="2">
    <source>
        <dbReference type="Proteomes" id="UP001196413"/>
    </source>
</evidence>